<dbReference type="InterPro" id="IPR004358">
    <property type="entry name" value="Sig_transdc_His_kin-like_C"/>
</dbReference>
<comment type="caution">
    <text evidence="20">The sequence shown here is derived from an EMBL/GenBank/DDBJ whole genome shotgun (WGS) entry which is preliminary data.</text>
</comment>
<dbReference type="Gene3D" id="3.30.565.10">
    <property type="entry name" value="Histidine kinase-like ATPase, C-terminal domain"/>
    <property type="match status" value="1"/>
</dbReference>
<reference evidence="21" key="1">
    <citation type="journal article" date="2019" name="Int. J. Syst. Evol. Microbiol.">
        <title>The Global Catalogue of Microorganisms (GCM) 10K type strain sequencing project: providing services to taxonomists for standard genome sequencing and annotation.</title>
        <authorList>
            <consortium name="The Broad Institute Genomics Platform"/>
            <consortium name="The Broad Institute Genome Sequencing Center for Infectious Disease"/>
            <person name="Wu L."/>
            <person name="Ma J."/>
        </authorList>
    </citation>
    <scope>NUCLEOTIDE SEQUENCE [LARGE SCALE GENOMIC DNA]</scope>
    <source>
        <strain evidence="21">CGMCC 1.16306</strain>
    </source>
</reference>
<dbReference type="EMBL" id="JBHSFW010000003">
    <property type="protein sequence ID" value="MFC4618711.1"/>
    <property type="molecule type" value="Genomic_DNA"/>
</dbReference>
<feature type="transmembrane region" description="Helical" evidence="17">
    <location>
        <begin position="46"/>
        <end position="70"/>
    </location>
</feature>
<proteinExistence type="predicted"/>
<dbReference type="SUPFAM" id="SSF55874">
    <property type="entry name" value="ATPase domain of HSP90 chaperone/DNA topoisomerase II/histidine kinase"/>
    <property type="match status" value="1"/>
</dbReference>
<evidence type="ECO:0000256" key="12">
    <source>
        <dbReference type="ARBA" id="ARBA00023012"/>
    </source>
</evidence>
<dbReference type="PANTHER" id="PTHR45528:SF11">
    <property type="entry name" value="HISTIDINE KINASE"/>
    <property type="match status" value="1"/>
</dbReference>
<evidence type="ECO:0000256" key="15">
    <source>
        <dbReference type="ARBA" id="ARBA00037219"/>
    </source>
</evidence>
<accession>A0ABV9GN61</accession>
<evidence type="ECO:0000256" key="5">
    <source>
        <dbReference type="ARBA" id="ARBA00022553"/>
    </source>
</evidence>
<sequence length="355" mass="40268">MKKLWHILKHILGFLLIIGILSLCWTAAYFITWWVYSIIGVRPYDFVIQIVNFLFGLFIFGWLMVTISAITPHKKRQVEFLNSITDAMKQIAKGDFNVNLTKINGHNRPGDPFSDIVDHINHMAKELGQVEEMRQEFVSNVSHEIQSPLTSIRGFARALQNETLSPGDRAHYLSIIEMESGRLSKLSDNLLKLTSLESEHHPFEPKRYALDKQLRHIVLSSEPQWTEKNINMDVALDRIEVVADHDLMSQVWMNLLNNAIKFTPEGGTIKIDLQRDGAKVIVRITDTGIGMSVEEQLHIFERFYKADKSRTRTKGGNGLGLSIVKKIVDIHKGEINVKSQQGEGTTISVSLPLGS</sequence>
<dbReference type="InterPro" id="IPR005467">
    <property type="entry name" value="His_kinase_dom"/>
</dbReference>
<feature type="domain" description="HAMP" evidence="19">
    <location>
        <begin position="75"/>
        <end position="132"/>
    </location>
</feature>
<dbReference type="GO" id="GO:0016301">
    <property type="term" value="F:kinase activity"/>
    <property type="evidence" value="ECO:0007669"/>
    <property type="project" value="UniProtKB-KW"/>
</dbReference>
<keyword evidence="11 17" id="KW-1133">Transmembrane helix</keyword>
<evidence type="ECO:0000256" key="17">
    <source>
        <dbReference type="SAM" id="Phobius"/>
    </source>
</evidence>
<evidence type="ECO:0000256" key="9">
    <source>
        <dbReference type="ARBA" id="ARBA00022777"/>
    </source>
</evidence>
<keyword evidence="9 20" id="KW-0418">Kinase</keyword>
<keyword evidence="21" id="KW-1185">Reference proteome</keyword>
<evidence type="ECO:0000259" key="18">
    <source>
        <dbReference type="PROSITE" id="PS50109"/>
    </source>
</evidence>
<feature type="domain" description="Histidine kinase" evidence="18">
    <location>
        <begin position="140"/>
        <end position="355"/>
    </location>
</feature>
<evidence type="ECO:0000256" key="10">
    <source>
        <dbReference type="ARBA" id="ARBA00022840"/>
    </source>
</evidence>
<dbReference type="EC" id="2.7.13.3" evidence="3"/>
<dbReference type="InterPro" id="IPR003660">
    <property type="entry name" value="HAMP_dom"/>
</dbReference>
<evidence type="ECO:0000313" key="21">
    <source>
        <dbReference type="Proteomes" id="UP001596022"/>
    </source>
</evidence>
<evidence type="ECO:0000256" key="14">
    <source>
        <dbReference type="ARBA" id="ARBA00023136"/>
    </source>
</evidence>
<dbReference type="Gene3D" id="6.10.340.10">
    <property type="match status" value="1"/>
</dbReference>
<dbReference type="InterPro" id="IPR036097">
    <property type="entry name" value="HisK_dim/P_sf"/>
</dbReference>
<dbReference type="InterPro" id="IPR036890">
    <property type="entry name" value="HATPase_C_sf"/>
</dbReference>
<keyword evidence="13" id="KW-0843">Virulence</keyword>
<dbReference type="CDD" id="cd16922">
    <property type="entry name" value="HATPase_EvgS-ArcB-TorS-like"/>
    <property type="match status" value="1"/>
</dbReference>
<evidence type="ECO:0000256" key="4">
    <source>
        <dbReference type="ARBA" id="ARBA00022475"/>
    </source>
</evidence>
<evidence type="ECO:0000256" key="1">
    <source>
        <dbReference type="ARBA" id="ARBA00000085"/>
    </source>
</evidence>
<evidence type="ECO:0000256" key="6">
    <source>
        <dbReference type="ARBA" id="ARBA00022679"/>
    </source>
</evidence>
<dbReference type="InterPro" id="IPR003661">
    <property type="entry name" value="HisK_dim/P_dom"/>
</dbReference>
<dbReference type="PANTHER" id="PTHR45528">
    <property type="entry name" value="SENSOR HISTIDINE KINASE CPXA"/>
    <property type="match status" value="1"/>
</dbReference>
<evidence type="ECO:0000256" key="2">
    <source>
        <dbReference type="ARBA" id="ARBA00004651"/>
    </source>
</evidence>
<comment type="subcellular location">
    <subcellularLocation>
        <location evidence="2">Cell membrane</location>
        <topology evidence="2">Multi-pass membrane protein</topology>
    </subcellularLocation>
</comment>
<keyword evidence="6" id="KW-0808">Transferase</keyword>
<dbReference type="Pfam" id="PF02518">
    <property type="entry name" value="HATPase_c"/>
    <property type="match status" value="1"/>
</dbReference>
<name>A0ABV9GN61_9BACL</name>
<dbReference type="InterPro" id="IPR050398">
    <property type="entry name" value="HssS/ArlS-like"/>
</dbReference>
<dbReference type="SMART" id="SM00304">
    <property type="entry name" value="HAMP"/>
    <property type="match status" value="1"/>
</dbReference>
<dbReference type="PROSITE" id="PS50109">
    <property type="entry name" value="HIS_KIN"/>
    <property type="match status" value="1"/>
</dbReference>
<dbReference type="SUPFAM" id="SSF47384">
    <property type="entry name" value="Homodimeric domain of signal transducing histidine kinase"/>
    <property type="match status" value="1"/>
</dbReference>
<dbReference type="CDD" id="cd00082">
    <property type="entry name" value="HisKA"/>
    <property type="match status" value="1"/>
</dbReference>
<evidence type="ECO:0000259" key="19">
    <source>
        <dbReference type="PROSITE" id="PS50885"/>
    </source>
</evidence>
<dbReference type="SMART" id="SM00387">
    <property type="entry name" value="HATPase_c"/>
    <property type="match status" value="1"/>
</dbReference>
<evidence type="ECO:0000256" key="13">
    <source>
        <dbReference type="ARBA" id="ARBA00023026"/>
    </source>
</evidence>
<dbReference type="SMART" id="SM00388">
    <property type="entry name" value="HisKA"/>
    <property type="match status" value="1"/>
</dbReference>
<dbReference type="Gene3D" id="1.10.287.130">
    <property type="match status" value="1"/>
</dbReference>
<keyword evidence="14 17" id="KW-0472">Membrane</keyword>
<organism evidence="20 21">
    <name type="scientific">Camelliibacillus cellulosilyticus</name>
    <dbReference type="NCBI Taxonomy" id="2174486"/>
    <lineage>
        <taxon>Bacteria</taxon>
        <taxon>Bacillati</taxon>
        <taxon>Bacillota</taxon>
        <taxon>Bacilli</taxon>
        <taxon>Bacillales</taxon>
        <taxon>Sporolactobacillaceae</taxon>
        <taxon>Camelliibacillus</taxon>
    </lineage>
</organism>
<comment type="function">
    <text evidence="15">Member of the two-component regulatory system HssS/HssR involved in intracellular heme homeostasis and tempering of staphylococcal virulence. HssS functions as a heme sensor histidine kinase which is autophosphorylated at a histidine residue and transfers its phosphate group to an aspartate residue of HssR. HssR/HssS activates the expression of hrtAB, an efflux pump, in response to extracellular heme, hemin, hemoglobin or blood.</text>
</comment>
<dbReference type="RefSeq" id="WP_376845771.1">
    <property type="nucleotide sequence ID" value="NZ_JBHSFW010000003.1"/>
</dbReference>
<dbReference type="PROSITE" id="PS50885">
    <property type="entry name" value="HAMP"/>
    <property type="match status" value="1"/>
</dbReference>
<protein>
    <recommendedName>
        <fullName evidence="16">Heme sensor protein HssS</fullName>
        <ecNumber evidence="3">2.7.13.3</ecNumber>
    </recommendedName>
</protein>
<dbReference type="PRINTS" id="PR00344">
    <property type="entry name" value="BCTRLSENSOR"/>
</dbReference>
<keyword evidence="8" id="KW-0547">Nucleotide-binding</keyword>
<keyword evidence="4" id="KW-1003">Cell membrane</keyword>
<dbReference type="Pfam" id="PF00512">
    <property type="entry name" value="HisKA"/>
    <property type="match status" value="1"/>
</dbReference>
<evidence type="ECO:0000256" key="7">
    <source>
        <dbReference type="ARBA" id="ARBA00022692"/>
    </source>
</evidence>
<dbReference type="InterPro" id="IPR003594">
    <property type="entry name" value="HATPase_dom"/>
</dbReference>
<evidence type="ECO:0000256" key="11">
    <source>
        <dbReference type="ARBA" id="ARBA00022989"/>
    </source>
</evidence>
<evidence type="ECO:0000256" key="8">
    <source>
        <dbReference type="ARBA" id="ARBA00022741"/>
    </source>
</evidence>
<dbReference type="Proteomes" id="UP001596022">
    <property type="component" value="Unassembled WGS sequence"/>
</dbReference>
<keyword evidence="7 17" id="KW-0812">Transmembrane</keyword>
<keyword evidence="5" id="KW-0597">Phosphoprotein</keyword>
<evidence type="ECO:0000256" key="3">
    <source>
        <dbReference type="ARBA" id="ARBA00012438"/>
    </source>
</evidence>
<keyword evidence="10" id="KW-0067">ATP-binding</keyword>
<evidence type="ECO:0000313" key="20">
    <source>
        <dbReference type="EMBL" id="MFC4618711.1"/>
    </source>
</evidence>
<feature type="transmembrane region" description="Helical" evidence="17">
    <location>
        <begin position="12"/>
        <end position="34"/>
    </location>
</feature>
<dbReference type="CDD" id="cd06225">
    <property type="entry name" value="HAMP"/>
    <property type="match status" value="1"/>
</dbReference>
<evidence type="ECO:0000256" key="16">
    <source>
        <dbReference type="ARBA" id="ARBA00040841"/>
    </source>
</evidence>
<gene>
    <name evidence="20" type="ORF">ACFO4N_08165</name>
</gene>
<keyword evidence="12" id="KW-0902">Two-component regulatory system</keyword>
<comment type="catalytic activity">
    <reaction evidence="1">
        <text>ATP + protein L-histidine = ADP + protein N-phospho-L-histidine.</text>
        <dbReference type="EC" id="2.7.13.3"/>
    </reaction>
</comment>